<dbReference type="EMBL" id="JBHSPB010000004">
    <property type="protein sequence ID" value="MFC5720216.1"/>
    <property type="molecule type" value="Genomic_DNA"/>
</dbReference>
<comment type="caution">
    <text evidence="1">The sequence shown here is derived from an EMBL/GenBank/DDBJ whole genome shotgun (WGS) entry which is preliminary data.</text>
</comment>
<proteinExistence type="predicted"/>
<evidence type="ECO:0000313" key="2">
    <source>
        <dbReference type="Proteomes" id="UP001596083"/>
    </source>
</evidence>
<accession>A0ABW0YUG7</accession>
<dbReference type="RefSeq" id="WP_390315319.1">
    <property type="nucleotide sequence ID" value="NZ_JBHSPB010000004.1"/>
</dbReference>
<reference evidence="2" key="1">
    <citation type="journal article" date="2019" name="Int. J. Syst. Evol. Microbiol.">
        <title>The Global Catalogue of Microorganisms (GCM) 10K type strain sequencing project: providing services to taxonomists for standard genome sequencing and annotation.</title>
        <authorList>
            <consortium name="The Broad Institute Genomics Platform"/>
            <consortium name="The Broad Institute Genome Sequencing Center for Infectious Disease"/>
            <person name="Wu L."/>
            <person name="Ma J."/>
        </authorList>
    </citation>
    <scope>NUCLEOTIDE SEQUENCE [LARGE SCALE GENOMIC DNA]</scope>
    <source>
        <strain evidence="2">CGMCC 4.7304</strain>
    </source>
</reference>
<keyword evidence="2" id="KW-1185">Reference proteome</keyword>
<name>A0ABW0YUG7_9ACTN</name>
<organism evidence="1 2">
    <name type="scientific">Streptomyces gamaensis</name>
    <dbReference type="NCBI Taxonomy" id="1763542"/>
    <lineage>
        <taxon>Bacteria</taxon>
        <taxon>Bacillati</taxon>
        <taxon>Actinomycetota</taxon>
        <taxon>Actinomycetes</taxon>
        <taxon>Kitasatosporales</taxon>
        <taxon>Streptomycetaceae</taxon>
        <taxon>Streptomyces</taxon>
    </lineage>
</organism>
<protein>
    <submittedName>
        <fullName evidence="1">Uncharacterized protein</fullName>
    </submittedName>
</protein>
<sequence>MHESDGVWSDAGEFDPDAVVWVRGVDYVAGWRAAKDAAAELEKALTAAGVDAAGASVSAAARADGAGVVRLVWPVETVRTVARLLEDAGELKRAG</sequence>
<gene>
    <name evidence="1" type="ORF">ACFP1Z_08570</name>
</gene>
<evidence type="ECO:0000313" key="1">
    <source>
        <dbReference type="EMBL" id="MFC5720216.1"/>
    </source>
</evidence>
<dbReference type="Proteomes" id="UP001596083">
    <property type="component" value="Unassembled WGS sequence"/>
</dbReference>